<evidence type="ECO:0000313" key="4">
    <source>
        <dbReference type="Proteomes" id="UP000095563"/>
    </source>
</evidence>
<dbReference type="SUPFAM" id="SSF53092">
    <property type="entry name" value="Creatinase/prolidase N-terminal domain"/>
    <property type="match status" value="1"/>
</dbReference>
<proteinExistence type="predicted"/>
<dbReference type="InterPro" id="IPR050659">
    <property type="entry name" value="Peptidase_M24B"/>
</dbReference>
<dbReference type="Pfam" id="PF01321">
    <property type="entry name" value="Creatinase_N"/>
    <property type="match status" value="1"/>
</dbReference>
<gene>
    <name evidence="3" type="ORF">ERS852568_02431</name>
</gene>
<evidence type="ECO:0000313" key="3">
    <source>
        <dbReference type="EMBL" id="CUQ23150.1"/>
    </source>
</evidence>
<dbReference type="PANTHER" id="PTHR46112:SF3">
    <property type="entry name" value="AMINOPEPTIDASE YPDF"/>
    <property type="match status" value="1"/>
</dbReference>
<accession>A0A174UTK1</accession>
<dbReference type="CDD" id="cd01092">
    <property type="entry name" value="APP-like"/>
    <property type="match status" value="1"/>
</dbReference>
<sequence length="359" mass="40869">MKQNRVQRAIEKMKENNLSQMLVSSSDSLFYLTGKWFHTGERMIALLIREDGNHKLIINKMFPVDEQIGVDVVRFEDTDNPTEILAKYIDKEKTLGVDKKWPAHFLISLMKLNAAKDYENASPIVDDLRRIKDAEEIAIMKEASRLNDEAMEELWTKFEEGKTENYYAEVLKDIYAKQGVNEVSFTPIIAFCPNGADPHHETDDTKLKKGQSIVIDMGGVYKDYCSDMTRTVFFGEEPSEEHKKIYNIVKEANERAIAMIKPGVKFKDIDNAARSYIAENGYGEYFTHRTGHCIGIECHDAGDVSGTNENTVEPGMIFSIEPGVYLKDNFGVRIEDLVLVTEDGCERLNKVTKELTVIK</sequence>
<dbReference type="AlphaFoldDB" id="A0A174UTK1"/>
<reference evidence="3 4" key="1">
    <citation type="submission" date="2015-09" db="EMBL/GenBank/DDBJ databases">
        <authorList>
            <consortium name="Pathogen Informatics"/>
        </authorList>
    </citation>
    <scope>NUCLEOTIDE SEQUENCE [LARGE SCALE GENOMIC DNA]</scope>
    <source>
        <strain evidence="3 4">2789STDY5834956</strain>
    </source>
</reference>
<feature type="domain" description="Peptidase M24" evidence="1">
    <location>
        <begin position="139"/>
        <end position="342"/>
    </location>
</feature>
<dbReference type="PANTHER" id="PTHR46112">
    <property type="entry name" value="AMINOPEPTIDASE"/>
    <property type="match status" value="1"/>
</dbReference>
<name>A0A174UTK1_9CLOT</name>
<dbReference type="InterPro" id="IPR036005">
    <property type="entry name" value="Creatinase/aminopeptidase-like"/>
</dbReference>
<dbReference type="InterPro" id="IPR000994">
    <property type="entry name" value="Pept_M24"/>
</dbReference>
<evidence type="ECO:0000259" key="1">
    <source>
        <dbReference type="Pfam" id="PF00557"/>
    </source>
</evidence>
<dbReference type="EMBL" id="CZBO01000005">
    <property type="protein sequence ID" value="CUQ23150.1"/>
    <property type="molecule type" value="Genomic_DNA"/>
</dbReference>
<dbReference type="SUPFAM" id="SSF55920">
    <property type="entry name" value="Creatinase/aminopeptidase"/>
    <property type="match status" value="1"/>
</dbReference>
<feature type="domain" description="Creatinase N-terminal" evidence="2">
    <location>
        <begin position="5"/>
        <end position="131"/>
    </location>
</feature>
<dbReference type="InterPro" id="IPR000587">
    <property type="entry name" value="Creatinase_N"/>
</dbReference>
<dbReference type="GO" id="GO:0016787">
    <property type="term" value="F:hydrolase activity"/>
    <property type="evidence" value="ECO:0007669"/>
    <property type="project" value="UniProtKB-KW"/>
</dbReference>
<dbReference type="RefSeq" id="WP_055208305.1">
    <property type="nucleotide sequence ID" value="NZ_CZBO01000005.1"/>
</dbReference>
<evidence type="ECO:0000259" key="2">
    <source>
        <dbReference type="Pfam" id="PF01321"/>
    </source>
</evidence>
<dbReference type="Gene3D" id="3.90.230.10">
    <property type="entry name" value="Creatinase/methionine aminopeptidase superfamily"/>
    <property type="match status" value="1"/>
</dbReference>
<dbReference type="InterPro" id="IPR029149">
    <property type="entry name" value="Creatin/AminoP/Spt16_N"/>
</dbReference>
<organism evidence="3 4">
    <name type="scientific">Clostridium baratii</name>
    <dbReference type="NCBI Taxonomy" id="1561"/>
    <lineage>
        <taxon>Bacteria</taxon>
        <taxon>Bacillati</taxon>
        <taxon>Bacillota</taxon>
        <taxon>Clostridia</taxon>
        <taxon>Eubacteriales</taxon>
        <taxon>Clostridiaceae</taxon>
        <taxon>Clostridium</taxon>
    </lineage>
</organism>
<dbReference type="Pfam" id="PF00557">
    <property type="entry name" value="Peptidase_M24"/>
    <property type="match status" value="1"/>
</dbReference>
<keyword evidence="3" id="KW-0378">Hydrolase</keyword>
<dbReference type="Proteomes" id="UP000095563">
    <property type="component" value="Unassembled WGS sequence"/>
</dbReference>
<dbReference type="EC" id="3.4.-.-" evidence="3"/>
<protein>
    <submittedName>
        <fullName evidence="3">Metallopeptidase, family M24</fullName>
        <ecNumber evidence="3">3.4.-.-</ecNumber>
    </submittedName>
</protein>
<dbReference type="Gene3D" id="3.40.350.10">
    <property type="entry name" value="Creatinase/prolidase N-terminal domain"/>
    <property type="match status" value="1"/>
</dbReference>